<dbReference type="EMBL" id="CP133621">
    <property type="protein sequence ID" value="WMV49363.1"/>
    <property type="molecule type" value="Genomic_DNA"/>
</dbReference>
<evidence type="ECO:0000313" key="3">
    <source>
        <dbReference type="Proteomes" id="UP001234989"/>
    </source>
</evidence>
<name>A0AAF0UQ12_SOLVR</name>
<dbReference type="Proteomes" id="UP001234989">
    <property type="component" value="Chromosome 10"/>
</dbReference>
<sequence>NKGRAKKANTWNIYLSHFFPCRNLMLKFCNAEILREWMTWLFHGPVRDWPLVSPLVYVVFGICRCFLFAVCLLDKLYKVMLYGIWIYIHLRHMVMWALVMGEVIPKDVTQHVK</sequence>
<evidence type="ECO:0000313" key="2">
    <source>
        <dbReference type="EMBL" id="WMV49363.1"/>
    </source>
</evidence>
<protein>
    <submittedName>
        <fullName evidence="2">Uncharacterized protein</fullName>
    </submittedName>
</protein>
<evidence type="ECO:0000256" key="1">
    <source>
        <dbReference type="SAM" id="Phobius"/>
    </source>
</evidence>
<keyword evidence="3" id="KW-1185">Reference proteome</keyword>
<feature type="transmembrane region" description="Helical" evidence="1">
    <location>
        <begin position="80"/>
        <end position="99"/>
    </location>
</feature>
<gene>
    <name evidence="2" type="ORF">MTR67_042748</name>
</gene>
<organism evidence="2 3">
    <name type="scientific">Solanum verrucosum</name>
    <dbReference type="NCBI Taxonomy" id="315347"/>
    <lineage>
        <taxon>Eukaryota</taxon>
        <taxon>Viridiplantae</taxon>
        <taxon>Streptophyta</taxon>
        <taxon>Embryophyta</taxon>
        <taxon>Tracheophyta</taxon>
        <taxon>Spermatophyta</taxon>
        <taxon>Magnoliopsida</taxon>
        <taxon>eudicotyledons</taxon>
        <taxon>Gunneridae</taxon>
        <taxon>Pentapetalae</taxon>
        <taxon>asterids</taxon>
        <taxon>lamiids</taxon>
        <taxon>Solanales</taxon>
        <taxon>Solanaceae</taxon>
        <taxon>Solanoideae</taxon>
        <taxon>Solaneae</taxon>
        <taxon>Solanum</taxon>
    </lineage>
</organism>
<feature type="non-terminal residue" evidence="2">
    <location>
        <position position="1"/>
    </location>
</feature>
<keyword evidence="1" id="KW-0472">Membrane</keyword>
<accession>A0AAF0UQ12</accession>
<dbReference type="AlphaFoldDB" id="A0AAF0UQ12"/>
<feature type="transmembrane region" description="Helical" evidence="1">
    <location>
        <begin position="55"/>
        <end position="73"/>
    </location>
</feature>
<keyword evidence="1" id="KW-1133">Transmembrane helix</keyword>
<reference evidence="2" key="1">
    <citation type="submission" date="2023-08" db="EMBL/GenBank/DDBJ databases">
        <title>A de novo genome assembly of Solanum verrucosum Schlechtendal, a Mexican diploid species geographically isolated from the other diploid A-genome species in potato relatives.</title>
        <authorList>
            <person name="Hosaka K."/>
        </authorList>
    </citation>
    <scope>NUCLEOTIDE SEQUENCE</scope>
    <source>
        <tissue evidence="2">Young leaves</tissue>
    </source>
</reference>
<keyword evidence="1" id="KW-0812">Transmembrane</keyword>
<proteinExistence type="predicted"/>